<dbReference type="InterPro" id="IPR000352">
    <property type="entry name" value="Pep_chain_release_fac_I"/>
</dbReference>
<organism evidence="3 4">
    <name type="scientific">Capronia epimyces CBS 606.96</name>
    <dbReference type="NCBI Taxonomy" id="1182542"/>
    <lineage>
        <taxon>Eukaryota</taxon>
        <taxon>Fungi</taxon>
        <taxon>Dikarya</taxon>
        <taxon>Ascomycota</taxon>
        <taxon>Pezizomycotina</taxon>
        <taxon>Eurotiomycetes</taxon>
        <taxon>Chaetothyriomycetidae</taxon>
        <taxon>Chaetothyriales</taxon>
        <taxon>Herpotrichiellaceae</taxon>
        <taxon>Capronia</taxon>
    </lineage>
</organism>
<dbReference type="GO" id="GO:0004045">
    <property type="term" value="F:peptidyl-tRNA hydrolase activity"/>
    <property type="evidence" value="ECO:0007669"/>
    <property type="project" value="TreeGrafter"/>
</dbReference>
<feature type="domain" description="Prokaryotic-type class I peptide chain release factors" evidence="2">
    <location>
        <begin position="61"/>
        <end position="186"/>
    </location>
</feature>
<keyword evidence="4" id="KW-1185">Reference proteome</keyword>
<dbReference type="GO" id="GO:0005762">
    <property type="term" value="C:mitochondrial large ribosomal subunit"/>
    <property type="evidence" value="ECO:0007669"/>
    <property type="project" value="TreeGrafter"/>
</dbReference>
<sequence length="192" mass="21742">MLRWATRPSASVLLSSGRLQPFQPTPRSYPSRAEIREPDCTAAREWFKDFNALKSLRDIGELTYSRSSGPGGQNVNKVNSKAQLRVPISRLFPLIPPVLHEGILASRYYAQSSSSLVIQADDSRKQQANKETCVRKLVQEIVDIYNRTIPGETSADQKDKVKRLQTAENESRLKRKKLHSSKKQSRSKSNMD</sequence>
<reference evidence="3 4" key="1">
    <citation type="submission" date="2013-03" db="EMBL/GenBank/DDBJ databases">
        <title>The Genome Sequence of Capronia epimyces CBS 606.96.</title>
        <authorList>
            <consortium name="The Broad Institute Genomics Platform"/>
            <person name="Cuomo C."/>
            <person name="de Hoog S."/>
            <person name="Gorbushina A."/>
            <person name="Walker B."/>
            <person name="Young S.K."/>
            <person name="Zeng Q."/>
            <person name="Gargeya S."/>
            <person name="Fitzgerald M."/>
            <person name="Haas B."/>
            <person name="Abouelleil A."/>
            <person name="Allen A.W."/>
            <person name="Alvarado L."/>
            <person name="Arachchi H.M."/>
            <person name="Berlin A.M."/>
            <person name="Chapman S.B."/>
            <person name="Gainer-Dewar J."/>
            <person name="Goldberg J."/>
            <person name="Griggs A."/>
            <person name="Gujja S."/>
            <person name="Hansen M."/>
            <person name="Howarth C."/>
            <person name="Imamovic A."/>
            <person name="Ireland A."/>
            <person name="Larimer J."/>
            <person name="McCowan C."/>
            <person name="Murphy C."/>
            <person name="Pearson M."/>
            <person name="Poon T.W."/>
            <person name="Priest M."/>
            <person name="Roberts A."/>
            <person name="Saif S."/>
            <person name="Shea T."/>
            <person name="Sisk P."/>
            <person name="Sykes S."/>
            <person name="Wortman J."/>
            <person name="Nusbaum C."/>
            <person name="Birren B."/>
        </authorList>
    </citation>
    <scope>NUCLEOTIDE SEQUENCE [LARGE SCALE GENOMIC DNA]</scope>
    <source>
        <strain evidence="3 4">CBS 606.96</strain>
    </source>
</reference>
<gene>
    <name evidence="3" type="ORF">A1O3_05859</name>
</gene>
<feature type="compositionally biased region" description="Basic residues" evidence="1">
    <location>
        <begin position="173"/>
        <end position="186"/>
    </location>
</feature>
<evidence type="ECO:0000313" key="4">
    <source>
        <dbReference type="Proteomes" id="UP000019478"/>
    </source>
</evidence>
<dbReference type="GO" id="GO:0070126">
    <property type="term" value="P:mitochondrial translational termination"/>
    <property type="evidence" value="ECO:0007669"/>
    <property type="project" value="TreeGrafter"/>
</dbReference>
<dbReference type="OrthoDB" id="270639at2759"/>
<dbReference type="GeneID" id="19169969"/>
<dbReference type="Gene3D" id="3.30.160.20">
    <property type="match status" value="1"/>
</dbReference>
<evidence type="ECO:0000256" key="1">
    <source>
        <dbReference type="SAM" id="MobiDB-lite"/>
    </source>
</evidence>
<dbReference type="PANTHER" id="PTHR11075:SF54">
    <property type="entry name" value="LARGE RIBOSOMAL SUBUNIT PROTEIN ML62"/>
    <property type="match status" value="1"/>
</dbReference>
<dbReference type="STRING" id="1182542.W9YSC3"/>
<dbReference type="Pfam" id="PF00472">
    <property type="entry name" value="RF-1"/>
    <property type="match status" value="1"/>
</dbReference>
<dbReference type="PANTHER" id="PTHR11075">
    <property type="entry name" value="PEPTIDE CHAIN RELEASE FACTOR"/>
    <property type="match status" value="1"/>
</dbReference>
<protein>
    <recommendedName>
        <fullName evidence="2">Prokaryotic-type class I peptide chain release factors domain-containing protein</fullName>
    </recommendedName>
</protein>
<dbReference type="AlphaFoldDB" id="W9YSC3"/>
<accession>W9YSC3</accession>
<comment type="caution">
    <text evidence="3">The sequence shown here is derived from an EMBL/GenBank/DDBJ whole genome shotgun (WGS) entry which is preliminary data.</text>
</comment>
<evidence type="ECO:0000259" key="2">
    <source>
        <dbReference type="Pfam" id="PF00472"/>
    </source>
</evidence>
<dbReference type="GO" id="GO:0016150">
    <property type="term" value="F:translation release factor activity, codon nonspecific"/>
    <property type="evidence" value="ECO:0007669"/>
    <property type="project" value="TreeGrafter"/>
</dbReference>
<feature type="region of interest" description="Disordered" evidence="1">
    <location>
        <begin position="152"/>
        <end position="192"/>
    </location>
</feature>
<name>W9YSC3_9EURO</name>
<dbReference type="Proteomes" id="UP000019478">
    <property type="component" value="Unassembled WGS sequence"/>
</dbReference>
<proteinExistence type="predicted"/>
<dbReference type="InterPro" id="IPR052104">
    <property type="entry name" value="Mito_Release_Factor_mL62"/>
</dbReference>
<dbReference type="HOGENOM" id="CLU_089470_0_1_1"/>
<dbReference type="SUPFAM" id="SSF110916">
    <property type="entry name" value="Peptidyl-tRNA hydrolase domain-like"/>
    <property type="match status" value="1"/>
</dbReference>
<dbReference type="eggNOG" id="KOG3429">
    <property type="taxonomic scope" value="Eukaryota"/>
</dbReference>
<dbReference type="RefSeq" id="XP_007734169.1">
    <property type="nucleotide sequence ID" value="XM_007735979.1"/>
</dbReference>
<dbReference type="EMBL" id="AMGY01000004">
    <property type="protein sequence ID" value="EXJ85184.1"/>
    <property type="molecule type" value="Genomic_DNA"/>
</dbReference>
<evidence type="ECO:0000313" key="3">
    <source>
        <dbReference type="EMBL" id="EXJ85184.1"/>
    </source>
</evidence>